<evidence type="ECO:0000256" key="4">
    <source>
        <dbReference type="ARBA" id="ARBA00022525"/>
    </source>
</evidence>
<keyword evidence="6 8" id="KW-0051">Antiviral defense</keyword>
<keyword evidence="5" id="KW-0732">Signal</keyword>
<dbReference type="Gene3D" id="1.20.1250.10">
    <property type="match status" value="1"/>
</dbReference>
<comment type="subcellular location">
    <subcellularLocation>
        <location evidence="1">Secreted</location>
    </subcellularLocation>
</comment>
<evidence type="ECO:0000256" key="7">
    <source>
        <dbReference type="ARBA" id="ARBA00023157"/>
    </source>
</evidence>
<dbReference type="GO" id="GO:0005125">
    <property type="term" value="F:cytokine activity"/>
    <property type="evidence" value="ECO:0007669"/>
    <property type="project" value="UniProtKB-KW"/>
</dbReference>
<dbReference type="AlphaFoldDB" id="A0AA97JVF6"/>
<accession>A0AA97JVF6</accession>
<evidence type="ECO:0000313" key="9">
    <source>
        <dbReference type="Proteomes" id="UP001190640"/>
    </source>
</evidence>
<evidence type="ECO:0000256" key="5">
    <source>
        <dbReference type="ARBA" id="ARBA00022729"/>
    </source>
</evidence>
<protein>
    <submittedName>
        <fullName evidence="10">Interferon omega-1-like</fullName>
    </submittedName>
</protein>
<dbReference type="Proteomes" id="UP001190640">
    <property type="component" value="Chromosome 8"/>
</dbReference>
<name>A0AA97JVF6_EUBMA</name>
<gene>
    <name evidence="10" type="primary">LOC129335156</name>
</gene>
<dbReference type="SUPFAM" id="SSF47266">
    <property type="entry name" value="4-helical cytokines"/>
    <property type="match status" value="1"/>
</dbReference>
<dbReference type="SMART" id="SM00076">
    <property type="entry name" value="IFabd"/>
    <property type="match status" value="1"/>
</dbReference>
<evidence type="ECO:0000256" key="6">
    <source>
        <dbReference type="ARBA" id="ARBA00023118"/>
    </source>
</evidence>
<evidence type="ECO:0000256" key="1">
    <source>
        <dbReference type="ARBA" id="ARBA00004613"/>
    </source>
</evidence>
<dbReference type="InterPro" id="IPR000471">
    <property type="entry name" value="Interferon_alpha/beta/delta"/>
</dbReference>
<dbReference type="Pfam" id="PF00143">
    <property type="entry name" value="Interferon"/>
    <property type="match status" value="1"/>
</dbReference>
<keyword evidence="4" id="KW-0964">Secreted</keyword>
<dbReference type="PANTHER" id="PTHR11691">
    <property type="entry name" value="TYPE I INTERFERON"/>
    <property type="match status" value="1"/>
</dbReference>
<dbReference type="RefSeq" id="XP_054843579.1">
    <property type="nucleotide sequence ID" value="XM_054987604.1"/>
</dbReference>
<dbReference type="KEGG" id="emc:129335156"/>
<dbReference type="PANTHER" id="PTHR11691:SF73">
    <property type="entry name" value="INTERFERON BETA"/>
    <property type="match status" value="1"/>
</dbReference>
<keyword evidence="3 8" id="KW-0202">Cytokine</keyword>
<dbReference type="GO" id="GO:0005615">
    <property type="term" value="C:extracellular space"/>
    <property type="evidence" value="ECO:0007669"/>
    <property type="project" value="UniProtKB-KW"/>
</dbReference>
<dbReference type="GO" id="GO:0006955">
    <property type="term" value="P:immune response"/>
    <property type="evidence" value="ECO:0007669"/>
    <property type="project" value="UniProtKB-ARBA"/>
</dbReference>
<dbReference type="GeneID" id="129335156"/>
<sequence>MLFKDILSQDCNNLCLQLCTTNKYNLEILKSKMRRRLPLQCIEDGRKLRPTHNIFKDFQMSLEENLMVAIHEIFQQMIQIFNQNLGETARDENSMAVFQAGLHQKIQHLETCLSAEMENGIPSSRGLNMQLIRLRVKRYFRRINDLLRMNQHSLCLF</sequence>
<comment type="similarity">
    <text evidence="2 8">Belongs to the alpha/beta interferon family.</text>
</comment>
<keyword evidence="7" id="KW-1015">Disulfide bond</keyword>
<organism evidence="9 10">
    <name type="scientific">Eublepharis macularius</name>
    <name type="common">Leopard gecko</name>
    <name type="synonym">Cyrtodactylus macularius</name>
    <dbReference type="NCBI Taxonomy" id="481883"/>
    <lineage>
        <taxon>Eukaryota</taxon>
        <taxon>Metazoa</taxon>
        <taxon>Chordata</taxon>
        <taxon>Craniata</taxon>
        <taxon>Vertebrata</taxon>
        <taxon>Euteleostomi</taxon>
        <taxon>Lepidosauria</taxon>
        <taxon>Squamata</taxon>
        <taxon>Bifurcata</taxon>
        <taxon>Gekkota</taxon>
        <taxon>Eublepharidae</taxon>
        <taxon>Eublepharinae</taxon>
        <taxon>Eublepharis</taxon>
    </lineage>
</organism>
<keyword evidence="9" id="KW-1185">Reference proteome</keyword>
<evidence type="ECO:0000313" key="10">
    <source>
        <dbReference type="RefSeq" id="XP_054843579.1"/>
    </source>
</evidence>
<evidence type="ECO:0000256" key="2">
    <source>
        <dbReference type="ARBA" id="ARBA00011033"/>
    </source>
</evidence>
<evidence type="ECO:0000256" key="3">
    <source>
        <dbReference type="ARBA" id="ARBA00022514"/>
    </source>
</evidence>
<dbReference type="GO" id="GO:0051607">
    <property type="term" value="P:defense response to virus"/>
    <property type="evidence" value="ECO:0007669"/>
    <property type="project" value="UniProtKB-KW"/>
</dbReference>
<dbReference type="InterPro" id="IPR009079">
    <property type="entry name" value="4_helix_cytokine-like_core"/>
</dbReference>
<proteinExistence type="inferred from homology"/>
<reference evidence="10" key="1">
    <citation type="submission" date="2025-08" db="UniProtKB">
        <authorList>
            <consortium name="RefSeq"/>
        </authorList>
    </citation>
    <scope>IDENTIFICATION</scope>
    <source>
        <tissue evidence="10">Blood</tissue>
    </source>
</reference>
<evidence type="ECO:0000256" key="8">
    <source>
        <dbReference type="RuleBase" id="RU000436"/>
    </source>
</evidence>
<dbReference type="GO" id="GO:0005126">
    <property type="term" value="F:cytokine receptor binding"/>
    <property type="evidence" value="ECO:0007669"/>
    <property type="project" value="InterPro"/>
</dbReference>